<dbReference type="AlphaFoldDB" id="A0AAE5BUU9"/>
<evidence type="ECO:0000313" key="1">
    <source>
        <dbReference type="EMBL" id="NBZ86508.1"/>
    </source>
</evidence>
<sequence>MTNLAPLARSLGHEAILRKVYEQADLGPLATRLAERAGPRDPAAALDLSTLLMTQGGAMAAEGQAMQRAAARFQRSYEIPHGAATGPRILAFVTPGDFMSNTPIDFLLAGTDAVLILHFVDAETEDLSDLPPHDVAFMAVGEGPQNAAVLTNLCRLLQDFPGPVLNNAPGTILRLSRDRVSAMLQDIPGLLCPPTTRMTRAALTAVARARRFFDYPAVLRPLGSHAGHGLARVCDPDELVAFLSLNPEEEFYAAPFIDYRDAQGRFAKARVVLIGGKPFASHLAVSEHWMVHYLNAAMETNADRREAEAAWMEDFDQGFAKRHGATLQALAVRLGLDYFGIDCAEMPDGRLLVFELDVAMIVHDMDCATLFPYKKPAMRKLFDAFVALCDARSHL</sequence>
<accession>A0AAE5BUU9</accession>
<comment type="caution">
    <text evidence="1">The sequence shown here is derived from an EMBL/GenBank/DDBJ whole genome shotgun (WGS) entry which is preliminary data.</text>
</comment>
<dbReference type="SUPFAM" id="SSF56059">
    <property type="entry name" value="Glutathione synthetase ATP-binding domain-like"/>
    <property type="match status" value="1"/>
</dbReference>
<proteinExistence type="predicted"/>
<keyword evidence="2" id="KW-1185">Reference proteome</keyword>
<protein>
    <submittedName>
        <fullName evidence="1">Tetratricopeptide repeat-containing protein</fullName>
    </submittedName>
</protein>
<dbReference type="RefSeq" id="WP_168773314.1">
    <property type="nucleotide sequence ID" value="NZ_JAABNR010000002.1"/>
</dbReference>
<name>A0AAE5BUU9_9RHOB</name>
<dbReference type="Proteomes" id="UP001193501">
    <property type="component" value="Unassembled WGS sequence"/>
</dbReference>
<evidence type="ECO:0000313" key="2">
    <source>
        <dbReference type="Proteomes" id="UP001193501"/>
    </source>
</evidence>
<dbReference type="EMBL" id="JAABNR010000002">
    <property type="protein sequence ID" value="NBZ86508.1"/>
    <property type="molecule type" value="Genomic_DNA"/>
</dbReference>
<organism evidence="1 2">
    <name type="scientific">Stagnihabitans tardus</name>
    <dbReference type="NCBI Taxonomy" id="2699202"/>
    <lineage>
        <taxon>Bacteria</taxon>
        <taxon>Pseudomonadati</taxon>
        <taxon>Pseudomonadota</taxon>
        <taxon>Alphaproteobacteria</taxon>
        <taxon>Rhodobacterales</taxon>
        <taxon>Paracoccaceae</taxon>
        <taxon>Stagnihabitans</taxon>
    </lineage>
</organism>
<gene>
    <name evidence="1" type="ORF">GV832_02860</name>
</gene>
<reference evidence="1" key="1">
    <citation type="submission" date="2020-01" db="EMBL/GenBank/DDBJ databases">
        <authorList>
            <person name="Chen W.-M."/>
        </authorList>
    </citation>
    <scope>NUCLEOTIDE SEQUENCE</scope>
    <source>
        <strain evidence="1">CYK-10</strain>
    </source>
</reference>